<feature type="domain" description="RING-type" evidence="4">
    <location>
        <begin position="320"/>
        <end position="366"/>
    </location>
</feature>
<keyword evidence="1" id="KW-0479">Metal-binding</keyword>
<dbReference type="Gene3D" id="3.30.40.10">
    <property type="entry name" value="Zinc/RING finger domain, C3HC4 (zinc finger)"/>
    <property type="match status" value="1"/>
</dbReference>
<protein>
    <recommendedName>
        <fullName evidence="4">RING-type domain-containing protein</fullName>
    </recommendedName>
</protein>
<dbReference type="Proteomes" id="UP001295684">
    <property type="component" value="Unassembled WGS sequence"/>
</dbReference>
<keyword evidence="3" id="KW-0812">Transmembrane</keyword>
<dbReference type="PANTHER" id="PTHR45676">
    <property type="entry name" value="RING-H2 FINGER PROTEIN ATL51-RELATED"/>
    <property type="match status" value="1"/>
</dbReference>
<feature type="compositionally biased region" description="Polar residues" evidence="2">
    <location>
        <begin position="451"/>
        <end position="461"/>
    </location>
</feature>
<feature type="transmembrane region" description="Helical" evidence="3">
    <location>
        <begin position="170"/>
        <end position="194"/>
    </location>
</feature>
<evidence type="ECO:0000256" key="2">
    <source>
        <dbReference type="SAM" id="MobiDB-lite"/>
    </source>
</evidence>
<keyword evidence="6" id="KW-1185">Reference proteome</keyword>
<dbReference type="PANTHER" id="PTHR45676:SF41">
    <property type="entry name" value="RING-H2 FINGER PROTEIN ATL66"/>
    <property type="match status" value="1"/>
</dbReference>
<feature type="region of interest" description="Disordered" evidence="2">
    <location>
        <begin position="504"/>
        <end position="534"/>
    </location>
</feature>
<dbReference type="InterPro" id="IPR013083">
    <property type="entry name" value="Znf_RING/FYVE/PHD"/>
</dbReference>
<dbReference type="SUPFAM" id="SSF57850">
    <property type="entry name" value="RING/U-box"/>
    <property type="match status" value="1"/>
</dbReference>
<feature type="transmembrane region" description="Helical" evidence="3">
    <location>
        <begin position="118"/>
        <end position="138"/>
    </location>
</feature>
<dbReference type="AlphaFoldDB" id="A0AAD1X3V4"/>
<evidence type="ECO:0000256" key="3">
    <source>
        <dbReference type="SAM" id="Phobius"/>
    </source>
</evidence>
<evidence type="ECO:0000313" key="5">
    <source>
        <dbReference type="EMBL" id="CAI2362098.1"/>
    </source>
</evidence>
<evidence type="ECO:0000313" key="6">
    <source>
        <dbReference type="Proteomes" id="UP001295684"/>
    </source>
</evidence>
<dbReference type="PROSITE" id="PS50089">
    <property type="entry name" value="ZF_RING_2"/>
    <property type="match status" value="1"/>
</dbReference>
<dbReference type="Pfam" id="PF13639">
    <property type="entry name" value="zf-RING_2"/>
    <property type="match status" value="1"/>
</dbReference>
<dbReference type="InterPro" id="IPR001841">
    <property type="entry name" value="Znf_RING"/>
</dbReference>
<sequence>MIVGVYLHYALCYVYIGRVAFQYSGRVVLPYGMLCTQVVITVYNQFGKCRCRRGGRKCWWLGFAAVCDLKGVKVEDILRVDGRCLKLCKVIFLCDLFYFNSKCLDKLKKKIRKFEEQWWIWINGARFLFCALNLQYLIKIQNSQDYELACLFCYFYIVTNLLNMFDITKYVMIIVIGLIFIACLSICNFFTFILKKCKKNHHLQARAEEQQNIENVDVVRENRNDFDHPQVNLRNQLEDNSNNAEIEREEEQKIPSNYINNVQNNEGFQVNMRNLAFAFMDAANHQKKFLRLDSTLSVEMMMKNWSRKFTEEDTNACPSCCVCLEDFEVGENIMELHCNPKSHGHMFHLECIDSWSKKEKTCPLCRKNFIDIVRDEYSRGVLIKKKSEEFKAPEKLEEASNISEERKEVDRTVQSRRDLSENYEPSPNIYGSQNLSLHRIGADEPFDPISPDNNQVVNQPDSPVINDIQLDSLQAQYDPSAPALEPNRSPRIQYLHNLSIHRHREREPSNQGFNFYPQSSFSESMSSEMDADSA</sequence>
<feature type="compositionally biased region" description="Polar residues" evidence="2">
    <location>
        <begin position="509"/>
        <end position="518"/>
    </location>
</feature>
<gene>
    <name evidence="5" type="ORF">ECRASSUSDP1_LOCUS3416</name>
</gene>
<keyword evidence="1" id="KW-0863">Zinc-finger</keyword>
<keyword evidence="3" id="KW-0472">Membrane</keyword>
<reference evidence="5" key="1">
    <citation type="submission" date="2023-07" db="EMBL/GenBank/DDBJ databases">
        <authorList>
            <consortium name="AG Swart"/>
            <person name="Singh M."/>
            <person name="Singh A."/>
            <person name="Seah K."/>
            <person name="Emmerich C."/>
        </authorList>
    </citation>
    <scope>NUCLEOTIDE SEQUENCE</scope>
    <source>
        <strain evidence="5">DP1</strain>
    </source>
</reference>
<dbReference type="EMBL" id="CAMPGE010003272">
    <property type="protein sequence ID" value="CAI2362098.1"/>
    <property type="molecule type" value="Genomic_DNA"/>
</dbReference>
<comment type="caution">
    <text evidence="5">The sequence shown here is derived from an EMBL/GenBank/DDBJ whole genome shotgun (WGS) entry which is preliminary data.</text>
</comment>
<keyword evidence="1" id="KW-0862">Zinc</keyword>
<feature type="transmembrane region" description="Helical" evidence="3">
    <location>
        <begin position="28"/>
        <end position="46"/>
    </location>
</feature>
<feature type="region of interest" description="Disordered" evidence="2">
    <location>
        <begin position="393"/>
        <end position="461"/>
    </location>
</feature>
<keyword evidence="3" id="KW-1133">Transmembrane helix</keyword>
<evidence type="ECO:0000256" key="1">
    <source>
        <dbReference type="PROSITE-ProRule" id="PRU00175"/>
    </source>
</evidence>
<evidence type="ECO:0000259" key="4">
    <source>
        <dbReference type="PROSITE" id="PS50089"/>
    </source>
</evidence>
<dbReference type="GO" id="GO:0008270">
    <property type="term" value="F:zinc ion binding"/>
    <property type="evidence" value="ECO:0007669"/>
    <property type="project" value="UniProtKB-KW"/>
</dbReference>
<name>A0AAD1X3V4_EUPCR</name>
<organism evidence="5 6">
    <name type="scientific">Euplotes crassus</name>
    <dbReference type="NCBI Taxonomy" id="5936"/>
    <lineage>
        <taxon>Eukaryota</taxon>
        <taxon>Sar</taxon>
        <taxon>Alveolata</taxon>
        <taxon>Ciliophora</taxon>
        <taxon>Intramacronucleata</taxon>
        <taxon>Spirotrichea</taxon>
        <taxon>Hypotrichia</taxon>
        <taxon>Euplotida</taxon>
        <taxon>Euplotidae</taxon>
        <taxon>Moneuplotes</taxon>
    </lineage>
</organism>
<feature type="compositionally biased region" description="Low complexity" evidence="2">
    <location>
        <begin position="519"/>
        <end position="528"/>
    </location>
</feature>
<proteinExistence type="predicted"/>
<feature type="compositionally biased region" description="Basic and acidic residues" evidence="2">
    <location>
        <begin position="393"/>
        <end position="420"/>
    </location>
</feature>
<feature type="compositionally biased region" description="Polar residues" evidence="2">
    <location>
        <begin position="423"/>
        <end position="436"/>
    </location>
</feature>
<dbReference type="SMART" id="SM00184">
    <property type="entry name" value="RING"/>
    <property type="match status" value="1"/>
</dbReference>
<accession>A0AAD1X3V4</accession>